<dbReference type="EMBL" id="MU251360">
    <property type="protein sequence ID" value="KAG9239223.1"/>
    <property type="molecule type" value="Genomic_DNA"/>
</dbReference>
<evidence type="ECO:0000256" key="1">
    <source>
        <dbReference type="SAM" id="SignalP"/>
    </source>
</evidence>
<reference evidence="2" key="1">
    <citation type="journal article" date="2021" name="IMA Fungus">
        <title>Genomic characterization of three marine fungi, including Emericellopsis atlantica sp. nov. with signatures of a generalist lifestyle and marine biomass degradation.</title>
        <authorList>
            <person name="Hagestad O.C."/>
            <person name="Hou L."/>
            <person name="Andersen J.H."/>
            <person name="Hansen E.H."/>
            <person name="Altermark B."/>
            <person name="Li C."/>
            <person name="Kuhnert E."/>
            <person name="Cox R.J."/>
            <person name="Crous P.W."/>
            <person name="Spatafora J.W."/>
            <person name="Lail K."/>
            <person name="Amirebrahimi M."/>
            <person name="Lipzen A."/>
            <person name="Pangilinan J."/>
            <person name="Andreopoulos W."/>
            <person name="Hayes R.D."/>
            <person name="Ng V."/>
            <person name="Grigoriev I.V."/>
            <person name="Jackson S.A."/>
            <person name="Sutton T.D.S."/>
            <person name="Dobson A.D.W."/>
            <person name="Rama T."/>
        </authorList>
    </citation>
    <scope>NUCLEOTIDE SEQUENCE</scope>
    <source>
        <strain evidence="2">TRa018bII</strain>
    </source>
</reference>
<accession>A0A9P7YUC1</accession>
<organism evidence="2 3">
    <name type="scientific">Amylocarpus encephaloides</name>
    <dbReference type="NCBI Taxonomy" id="45428"/>
    <lineage>
        <taxon>Eukaryota</taxon>
        <taxon>Fungi</taxon>
        <taxon>Dikarya</taxon>
        <taxon>Ascomycota</taxon>
        <taxon>Pezizomycotina</taxon>
        <taxon>Leotiomycetes</taxon>
        <taxon>Helotiales</taxon>
        <taxon>Helotiales incertae sedis</taxon>
        <taxon>Amylocarpus</taxon>
    </lineage>
</organism>
<evidence type="ECO:0000313" key="3">
    <source>
        <dbReference type="Proteomes" id="UP000824998"/>
    </source>
</evidence>
<protein>
    <submittedName>
        <fullName evidence="2">Uncharacterized protein</fullName>
    </submittedName>
</protein>
<feature type="chain" id="PRO_5040415610" evidence="1">
    <location>
        <begin position="25"/>
        <end position="87"/>
    </location>
</feature>
<evidence type="ECO:0000313" key="2">
    <source>
        <dbReference type="EMBL" id="KAG9239223.1"/>
    </source>
</evidence>
<comment type="caution">
    <text evidence="2">The sequence shown here is derived from an EMBL/GenBank/DDBJ whole genome shotgun (WGS) entry which is preliminary data.</text>
</comment>
<keyword evidence="3" id="KW-1185">Reference proteome</keyword>
<gene>
    <name evidence="2" type="ORF">BJ875DRAFT_448725</name>
</gene>
<sequence>MAAGYTQWWNGAVLVLCPVGTVDPSNPTQRICKALKVDSIGALTCLMIPKDIDPISLLFSELYRFTDNKRTGSLVSYKSVSVYLSRI</sequence>
<keyword evidence="1" id="KW-0732">Signal</keyword>
<dbReference type="AlphaFoldDB" id="A0A9P7YUC1"/>
<feature type="signal peptide" evidence="1">
    <location>
        <begin position="1"/>
        <end position="24"/>
    </location>
</feature>
<proteinExistence type="predicted"/>
<dbReference type="Proteomes" id="UP000824998">
    <property type="component" value="Unassembled WGS sequence"/>
</dbReference>
<name>A0A9P7YUC1_9HELO</name>